<evidence type="ECO:0000313" key="2">
    <source>
        <dbReference type="EMBL" id="PRT35320.1"/>
    </source>
</evidence>
<protein>
    <submittedName>
        <fullName evidence="2">XRE family transcriptional regulator</fullName>
    </submittedName>
</protein>
<comment type="caution">
    <text evidence="2">The sequence shown here is derived from an EMBL/GenBank/DDBJ whole genome shotgun (WGS) entry which is preliminary data.</text>
</comment>
<evidence type="ECO:0000313" key="3">
    <source>
        <dbReference type="Proteomes" id="UP000239236"/>
    </source>
</evidence>
<proteinExistence type="predicted"/>
<dbReference type="Proteomes" id="UP000239236">
    <property type="component" value="Unassembled WGS sequence"/>
</dbReference>
<feature type="domain" description="HTH cro/C1-type" evidence="1">
    <location>
        <begin position="12"/>
        <end position="66"/>
    </location>
</feature>
<dbReference type="SUPFAM" id="SSF47413">
    <property type="entry name" value="lambda repressor-like DNA-binding domains"/>
    <property type="match status" value="1"/>
</dbReference>
<evidence type="ECO:0000259" key="1">
    <source>
        <dbReference type="PROSITE" id="PS50943"/>
    </source>
</evidence>
<organism evidence="2 3">
    <name type="scientific">Bacillus wiedmannii</name>
    <dbReference type="NCBI Taxonomy" id="1890302"/>
    <lineage>
        <taxon>Bacteria</taxon>
        <taxon>Bacillati</taxon>
        <taxon>Bacillota</taxon>
        <taxon>Bacilli</taxon>
        <taxon>Bacillales</taxon>
        <taxon>Bacillaceae</taxon>
        <taxon>Bacillus</taxon>
        <taxon>Bacillus cereus group</taxon>
    </lineage>
</organism>
<dbReference type="Pfam" id="PF01381">
    <property type="entry name" value="HTH_3"/>
    <property type="match status" value="1"/>
</dbReference>
<gene>
    <name evidence="2" type="ORF">C6357_29435</name>
</gene>
<dbReference type="CDD" id="cd00093">
    <property type="entry name" value="HTH_XRE"/>
    <property type="match status" value="1"/>
</dbReference>
<accession>A0ABX5DNI0</accession>
<dbReference type="InterPro" id="IPR001387">
    <property type="entry name" value="Cro/C1-type_HTH"/>
</dbReference>
<reference evidence="2 3" key="1">
    <citation type="submission" date="2018-03" db="EMBL/GenBank/DDBJ databases">
        <title>Genotypic and phenotypic analysis of antagonistic Bacillus spp. isolated from rhizosphere soil of plants in Tibet.</title>
        <authorList>
            <person name="Borriss R."/>
            <person name="Lasch P."/>
            <person name="Wu L."/>
            <person name="Wu H."/>
            <person name="Gao X."/>
        </authorList>
    </citation>
    <scope>NUCLEOTIDE SEQUENCE [LARGE SCALE GENOMIC DNA]</scope>
    <source>
        <strain evidence="2 3">NMSW16</strain>
    </source>
</reference>
<name>A0ABX5DNI0_9BACI</name>
<keyword evidence="3" id="KW-1185">Reference proteome</keyword>
<dbReference type="EMBL" id="PVRR01000017">
    <property type="protein sequence ID" value="PRT35320.1"/>
    <property type="molecule type" value="Genomic_DNA"/>
</dbReference>
<dbReference type="SMART" id="SM00530">
    <property type="entry name" value="HTH_XRE"/>
    <property type="match status" value="1"/>
</dbReference>
<dbReference type="InterPro" id="IPR010982">
    <property type="entry name" value="Lambda_DNA-bd_dom_sf"/>
</dbReference>
<sequence>MITSFKVGRCRIPELCKKNGITQADLARKVGIVPQSITDYVSLRNLPNVERACNIASVLHCDIEELYEWETE</sequence>
<dbReference type="PROSITE" id="PS50943">
    <property type="entry name" value="HTH_CROC1"/>
    <property type="match status" value="1"/>
</dbReference>
<dbReference type="RefSeq" id="WP_106102877.1">
    <property type="nucleotide sequence ID" value="NZ_PVRR01000017.1"/>
</dbReference>
<dbReference type="Gene3D" id="1.10.260.40">
    <property type="entry name" value="lambda repressor-like DNA-binding domains"/>
    <property type="match status" value="1"/>
</dbReference>